<dbReference type="GO" id="GO:0009089">
    <property type="term" value="P:lysine biosynthetic process via diaminopimelate"/>
    <property type="evidence" value="ECO:0007669"/>
    <property type="project" value="TreeGrafter"/>
</dbReference>
<dbReference type="SUPFAM" id="SSF51419">
    <property type="entry name" value="PLP-binding barrel"/>
    <property type="match status" value="1"/>
</dbReference>
<keyword evidence="2" id="KW-0663">Pyridoxal phosphate</keyword>
<sequence>MREDVTARACENFATPFYLLDLEEFREQIRNLQAVLGEQIRLCYAVKANPFLIRTAAGEGLKLEVCSPGELAICERLGISMEQVVLSGVYKEESGILELIRKKNGKGVYTVESRAQFEMLVRGARQIFKTGQDGKLRLMLRLTSGNQFGLDEEELFRIIREHQQNPLLHIEGIQYYSGTQKKQKVMEEELEYLDGFLGRLEKEYGYRPRMLEYGPGLSVSYFQKDPRIQPGEQGRILKEALDRMEYSGEITLELGRYLAASCGYYITRLVDEKVNRQTAYCIVDGGIHHLNYYGQTMAMKLPFYRQLDGKTCQERRQGRLKEVTVCGALCTVSDVLAKRMPLYTPCTGDLLVFENAGAYSITEGIYLFLSRALPGVVFWSEKEGLRLARDIVETSLLNGETH</sequence>
<organism evidence="4 5">
    <name type="scientific">Candidatus Pullilachnospira stercoravium</name>
    <dbReference type="NCBI Taxonomy" id="2840913"/>
    <lineage>
        <taxon>Bacteria</taxon>
        <taxon>Bacillati</taxon>
        <taxon>Bacillota</taxon>
        <taxon>Clostridia</taxon>
        <taxon>Lachnospirales</taxon>
        <taxon>Lachnospiraceae</taxon>
        <taxon>Lachnospiraceae incertae sedis</taxon>
        <taxon>Candidatus Pullilachnospira</taxon>
    </lineage>
</organism>
<proteinExistence type="predicted"/>
<dbReference type="Proteomes" id="UP000886723">
    <property type="component" value="Unassembled WGS sequence"/>
</dbReference>
<evidence type="ECO:0000313" key="5">
    <source>
        <dbReference type="Proteomes" id="UP000886723"/>
    </source>
</evidence>
<evidence type="ECO:0000313" key="4">
    <source>
        <dbReference type="EMBL" id="HIV14113.1"/>
    </source>
</evidence>
<dbReference type="SUPFAM" id="SSF50621">
    <property type="entry name" value="Alanine racemase C-terminal domain-like"/>
    <property type="match status" value="1"/>
</dbReference>
<dbReference type="InterPro" id="IPR022644">
    <property type="entry name" value="De-COase2_N"/>
</dbReference>
<dbReference type="PANTHER" id="PTHR43727:SF2">
    <property type="entry name" value="GROUP IV DECARBOXYLASE"/>
    <property type="match status" value="1"/>
</dbReference>
<dbReference type="Pfam" id="PF02784">
    <property type="entry name" value="Orn_Arg_deC_N"/>
    <property type="match status" value="1"/>
</dbReference>
<reference evidence="4" key="2">
    <citation type="journal article" date="2021" name="PeerJ">
        <title>Extensive microbial diversity within the chicken gut microbiome revealed by metagenomics and culture.</title>
        <authorList>
            <person name="Gilroy R."/>
            <person name="Ravi A."/>
            <person name="Getino M."/>
            <person name="Pursley I."/>
            <person name="Horton D.L."/>
            <person name="Alikhan N.F."/>
            <person name="Baker D."/>
            <person name="Gharbi K."/>
            <person name="Hall N."/>
            <person name="Watson M."/>
            <person name="Adriaenssens E.M."/>
            <person name="Foster-Nyarko E."/>
            <person name="Jarju S."/>
            <person name="Secka A."/>
            <person name="Antonio M."/>
            <person name="Oren A."/>
            <person name="Chaudhuri R.R."/>
            <person name="La Ragione R."/>
            <person name="Hildebrand F."/>
            <person name="Pallen M.J."/>
        </authorList>
    </citation>
    <scope>NUCLEOTIDE SEQUENCE</scope>
    <source>
        <strain evidence="4">ChiBcec2-4451</strain>
    </source>
</reference>
<dbReference type="GO" id="GO:0008836">
    <property type="term" value="F:diaminopimelate decarboxylase activity"/>
    <property type="evidence" value="ECO:0007669"/>
    <property type="project" value="TreeGrafter"/>
</dbReference>
<evidence type="ECO:0000256" key="2">
    <source>
        <dbReference type="ARBA" id="ARBA00022898"/>
    </source>
</evidence>
<dbReference type="EMBL" id="DVON01000282">
    <property type="protein sequence ID" value="HIV14113.1"/>
    <property type="molecule type" value="Genomic_DNA"/>
</dbReference>
<dbReference type="Gene3D" id="2.40.37.10">
    <property type="entry name" value="Lyase, Ornithine Decarboxylase, Chain A, domain 1"/>
    <property type="match status" value="1"/>
</dbReference>
<evidence type="ECO:0000256" key="1">
    <source>
        <dbReference type="ARBA" id="ARBA00001933"/>
    </source>
</evidence>
<gene>
    <name evidence="4" type="ORF">IAA63_13390</name>
</gene>
<dbReference type="PANTHER" id="PTHR43727">
    <property type="entry name" value="DIAMINOPIMELATE DECARBOXYLASE"/>
    <property type="match status" value="1"/>
</dbReference>
<reference evidence="4" key="1">
    <citation type="submission" date="2020-10" db="EMBL/GenBank/DDBJ databases">
        <authorList>
            <person name="Gilroy R."/>
        </authorList>
    </citation>
    <scope>NUCLEOTIDE SEQUENCE</scope>
    <source>
        <strain evidence="4">ChiBcec2-4451</strain>
    </source>
</reference>
<comment type="caution">
    <text evidence="4">The sequence shown here is derived from an EMBL/GenBank/DDBJ whole genome shotgun (WGS) entry which is preliminary data.</text>
</comment>
<dbReference type="AlphaFoldDB" id="A0A9D1T817"/>
<feature type="domain" description="Orn/DAP/Arg decarboxylase 2 N-terminal" evidence="3">
    <location>
        <begin position="23"/>
        <end position="260"/>
    </location>
</feature>
<dbReference type="InterPro" id="IPR029066">
    <property type="entry name" value="PLP-binding_barrel"/>
</dbReference>
<dbReference type="InterPro" id="IPR009006">
    <property type="entry name" value="Ala_racemase/Decarboxylase_C"/>
</dbReference>
<name>A0A9D1T817_9FIRM</name>
<protein>
    <submittedName>
        <fullName evidence="4">Alanine racemase</fullName>
    </submittedName>
</protein>
<accession>A0A9D1T817</accession>
<evidence type="ECO:0000259" key="3">
    <source>
        <dbReference type="Pfam" id="PF02784"/>
    </source>
</evidence>
<dbReference type="Gene3D" id="3.20.20.10">
    <property type="entry name" value="Alanine racemase"/>
    <property type="match status" value="1"/>
</dbReference>
<comment type="cofactor">
    <cofactor evidence="1">
        <name>pyridoxal 5'-phosphate</name>
        <dbReference type="ChEBI" id="CHEBI:597326"/>
    </cofactor>
</comment>